<evidence type="ECO:0000256" key="5">
    <source>
        <dbReference type="ARBA" id="ARBA00023159"/>
    </source>
</evidence>
<evidence type="ECO:0000256" key="1">
    <source>
        <dbReference type="ARBA" id="ARBA00004123"/>
    </source>
</evidence>
<evidence type="ECO:0000256" key="7">
    <source>
        <dbReference type="ARBA" id="ARBA00023242"/>
    </source>
</evidence>
<dbReference type="SMART" id="SM00360">
    <property type="entry name" value="RRM"/>
    <property type="match status" value="1"/>
</dbReference>
<keyword evidence="6" id="KW-0804">Transcription</keyword>
<dbReference type="GO" id="GO:0045944">
    <property type="term" value="P:positive regulation of transcription by RNA polymerase II"/>
    <property type="evidence" value="ECO:0007669"/>
    <property type="project" value="TreeGrafter"/>
</dbReference>
<evidence type="ECO:0000313" key="11">
    <source>
        <dbReference type="EMBL" id="CEK77445.1"/>
    </source>
</evidence>
<organism evidence="11">
    <name type="scientific">Arion vulgaris</name>
    <dbReference type="NCBI Taxonomy" id="1028688"/>
    <lineage>
        <taxon>Eukaryota</taxon>
        <taxon>Metazoa</taxon>
        <taxon>Spiralia</taxon>
        <taxon>Lophotrochozoa</taxon>
        <taxon>Mollusca</taxon>
        <taxon>Gastropoda</taxon>
        <taxon>Heterobranchia</taxon>
        <taxon>Euthyneura</taxon>
        <taxon>Panpulmonata</taxon>
        <taxon>Eupulmonata</taxon>
        <taxon>Stylommatophora</taxon>
        <taxon>Helicina</taxon>
        <taxon>Arionoidea</taxon>
        <taxon>Arionidae</taxon>
        <taxon>Arion</taxon>
    </lineage>
</organism>
<evidence type="ECO:0000256" key="8">
    <source>
        <dbReference type="PROSITE-ProRule" id="PRU00176"/>
    </source>
</evidence>
<feature type="domain" description="RRM" evidence="10">
    <location>
        <begin position="187"/>
        <end position="285"/>
    </location>
</feature>
<dbReference type="PROSITE" id="PS50102">
    <property type="entry name" value="RRM"/>
    <property type="match status" value="1"/>
</dbReference>
<dbReference type="AlphaFoldDB" id="A0A0B7ABY6"/>
<keyword evidence="2" id="KW-0597">Phosphoprotein</keyword>
<feature type="region of interest" description="Disordered" evidence="9">
    <location>
        <begin position="71"/>
        <end position="90"/>
    </location>
</feature>
<dbReference type="PANTHER" id="PTHR15528:SF11">
    <property type="entry name" value="FI18188P1"/>
    <property type="match status" value="1"/>
</dbReference>
<feature type="compositionally biased region" description="Low complexity" evidence="9">
    <location>
        <begin position="95"/>
        <end position="120"/>
    </location>
</feature>
<dbReference type="EMBL" id="HACG01030580">
    <property type="protein sequence ID" value="CEK77445.1"/>
    <property type="molecule type" value="Transcribed_RNA"/>
</dbReference>
<dbReference type="GO" id="GO:0005634">
    <property type="term" value="C:nucleus"/>
    <property type="evidence" value="ECO:0007669"/>
    <property type="project" value="UniProtKB-SubCell"/>
</dbReference>
<name>A0A0B7ABY6_9EUPU</name>
<protein>
    <recommendedName>
        <fullName evidence="10">RRM domain-containing protein</fullName>
    </recommendedName>
</protein>
<keyword evidence="4" id="KW-0805">Transcription regulation</keyword>
<dbReference type="PROSITE" id="PS51257">
    <property type="entry name" value="PROKAR_LIPOPROTEIN"/>
    <property type="match status" value="1"/>
</dbReference>
<dbReference type="GO" id="GO:0003723">
    <property type="term" value="F:RNA binding"/>
    <property type="evidence" value="ECO:0007669"/>
    <property type="project" value="UniProtKB-UniRule"/>
</dbReference>
<dbReference type="Pfam" id="PF00076">
    <property type="entry name" value="RRM_1"/>
    <property type="match status" value="1"/>
</dbReference>
<proteinExistence type="predicted"/>
<dbReference type="Gene3D" id="3.30.70.330">
    <property type="match status" value="1"/>
</dbReference>
<dbReference type="InterPro" id="IPR035979">
    <property type="entry name" value="RBD_domain_sf"/>
</dbReference>
<keyword evidence="7" id="KW-0539">Nucleus</keyword>
<evidence type="ECO:0000256" key="2">
    <source>
        <dbReference type="ARBA" id="ARBA00022553"/>
    </source>
</evidence>
<dbReference type="InterPro" id="IPR012677">
    <property type="entry name" value="Nucleotide-bd_a/b_plait_sf"/>
</dbReference>
<gene>
    <name evidence="11" type="primary">ORF104665</name>
</gene>
<reference evidence="11" key="1">
    <citation type="submission" date="2014-12" db="EMBL/GenBank/DDBJ databases">
        <title>Insight into the proteome of Arion vulgaris.</title>
        <authorList>
            <person name="Aradska J."/>
            <person name="Bulat T."/>
            <person name="Smidak R."/>
            <person name="Sarate P."/>
            <person name="Gangsoo J."/>
            <person name="Sialana F."/>
            <person name="Bilban M."/>
            <person name="Lubec G."/>
        </authorList>
    </citation>
    <scope>NUCLEOTIDE SEQUENCE</scope>
    <source>
        <tissue evidence="11">Skin</tissue>
    </source>
</reference>
<feature type="region of interest" description="Disordered" evidence="9">
    <location>
        <begin position="95"/>
        <end position="150"/>
    </location>
</feature>
<sequence length="308" mass="34649">MQAFQKCSHDVENLTLPFQSVQACVGNLPASDTKHLSRSHSPYSKTQGRHSRSITRCCGSASRFSRRSASSLSDCSTCSSCSTSSDCSTCSVLSRSPSSSSSEGGSSRSSSSDSSQSNKYSAKRASHHLTPSKVRQSRSRTVSPEELGWRSKKHTYRNRHSVSLEVKMSEKRKRKEEEQVKAMEERRIVYVGKIPDGYTKKQLYQRFQNFGEIRDVKVNFREHGDNYGFVTYAYACDAIAAKEKGNSVPGEVRFDLCFGGRRHFCSDQYSDLDGNREIEEEYAPMPKSLSHELDYAALLKMHSTHQKK</sequence>
<dbReference type="GO" id="GO:0003712">
    <property type="term" value="F:transcription coregulator activity"/>
    <property type="evidence" value="ECO:0007669"/>
    <property type="project" value="InterPro"/>
</dbReference>
<evidence type="ECO:0000256" key="3">
    <source>
        <dbReference type="ARBA" id="ARBA00022884"/>
    </source>
</evidence>
<evidence type="ECO:0000259" key="10">
    <source>
        <dbReference type="PROSITE" id="PS50102"/>
    </source>
</evidence>
<accession>A0A0B7ABY6</accession>
<evidence type="ECO:0000256" key="6">
    <source>
        <dbReference type="ARBA" id="ARBA00023163"/>
    </source>
</evidence>
<dbReference type="InterPro" id="IPR000504">
    <property type="entry name" value="RRM_dom"/>
</dbReference>
<keyword evidence="3 8" id="KW-0694">RNA-binding</keyword>
<evidence type="ECO:0000256" key="9">
    <source>
        <dbReference type="SAM" id="MobiDB-lite"/>
    </source>
</evidence>
<dbReference type="PANTHER" id="PTHR15528">
    <property type="entry name" value="PEROXISOME PROLIFERATOR ACTIVATED RECEPTOR GAMMA COACTIVATOR 1 PGC-1 -RELATED"/>
    <property type="match status" value="1"/>
</dbReference>
<dbReference type="InterPro" id="IPR034605">
    <property type="entry name" value="PGC-1"/>
</dbReference>
<keyword evidence="5" id="KW-0010">Activator</keyword>
<dbReference type="SUPFAM" id="SSF54928">
    <property type="entry name" value="RNA-binding domain, RBD"/>
    <property type="match status" value="1"/>
</dbReference>
<comment type="subcellular location">
    <subcellularLocation>
        <location evidence="1">Nucleus</location>
    </subcellularLocation>
</comment>
<evidence type="ECO:0000256" key="4">
    <source>
        <dbReference type="ARBA" id="ARBA00023015"/>
    </source>
</evidence>